<organism evidence="2 3">
    <name type="scientific">Sphaerisporangium melleum</name>
    <dbReference type="NCBI Taxonomy" id="321316"/>
    <lineage>
        <taxon>Bacteria</taxon>
        <taxon>Bacillati</taxon>
        <taxon>Actinomycetota</taxon>
        <taxon>Actinomycetes</taxon>
        <taxon>Streptosporangiales</taxon>
        <taxon>Streptosporangiaceae</taxon>
        <taxon>Sphaerisporangium</taxon>
    </lineage>
</organism>
<reference evidence="2" key="2">
    <citation type="submission" date="2020-09" db="EMBL/GenBank/DDBJ databases">
        <authorList>
            <person name="Sun Q."/>
            <person name="Ohkuma M."/>
        </authorList>
    </citation>
    <scope>NUCLEOTIDE SEQUENCE</scope>
    <source>
        <strain evidence="2">JCM 13064</strain>
    </source>
</reference>
<keyword evidence="3" id="KW-1185">Reference proteome</keyword>
<proteinExistence type="predicted"/>
<name>A0A917RFM7_9ACTN</name>
<accession>A0A917RFM7</accession>
<evidence type="ECO:0000313" key="2">
    <source>
        <dbReference type="EMBL" id="GGL04888.1"/>
    </source>
</evidence>
<reference evidence="2" key="1">
    <citation type="journal article" date="2014" name="Int. J. Syst. Evol. Microbiol.">
        <title>Complete genome sequence of Corynebacterium casei LMG S-19264T (=DSM 44701T), isolated from a smear-ripened cheese.</title>
        <authorList>
            <consortium name="US DOE Joint Genome Institute (JGI-PGF)"/>
            <person name="Walter F."/>
            <person name="Albersmeier A."/>
            <person name="Kalinowski J."/>
            <person name="Ruckert C."/>
        </authorList>
    </citation>
    <scope>NUCLEOTIDE SEQUENCE</scope>
    <source>
        <strain evidence="2">JCM 13064</strain>
    </source>
</reference>
<sequence length="83" mass="9015">MRTTAPGTARSPATAPGDHEITIGPAAGRHRSPVALLTAAYELADIRCHKPAYLAKSGKLRRRQLRPIDPSVRMEPNNHPPET</sequence>
<protein>
    <submittedName>
        <fullName evidence="2">Uncharacterized protein</fullName>
    </submittedName>
</protein>
<dbReference type="EMBL" id="BMNT01000033">
    <property type="protein sequence ID" value="GGL04888.1"/>
    <property type="molecule type" value="Genomic_DNA"/>
</dbReference>
<dbReference type="Proteomes" id="UP000645217">
    <property type="component" value="Unassembled WGS sequence"/>
</dbReference>
<evidence type="ECO:0000256" key="1">
    <source>
        <dbReference type="SAM" id="MobiDB-lite"/>
    </source>
</evidence>
<gene>
    <name evidence="2" type="ORF">GCM10007964_53830</name>
</gene>
<comment type="caution">
    <text evidence="2">The sequence shown here is derived from an EMBL/GenBank/DDBJ whole genome shotgun (WGS) entry which is preliminary data.</text>
</comment>
<feature type="region of interest" description="Disordered" evidence="1">
    <location>
        <begin position="64"/>
        <end position="83"/>
    </location>
</feature>
<dbReference type="AlphaFoldDB" id="A0A917RFM7"/>
<evidence type="ECO:0000313" key="3">
    <source>
        <dbReference type="Proteomes" id="UP000645217"/>
    </source>
</evidence>
<feature type="region of interest" description="Disordered" evidence="1">
    <location>
        <begin position="1"/>
        <end position="30"/>
    </location>
</feature>